<dbReference type="Pfam" id="PF01558">
    <property type="entry name" value="POR"/>
    <property type="match status" value="1"/>
</dbReference>
<dbReference type="SUPFAM" id="SSF53323">
    <property type="entry name" value="Pyruvate-ferredoxin oxidoreductase, PFOR, domain III"/>
    <property type="match status" value="1"/>
</dbReference>
<dbReference type="PANTHER" id="PTHR43854">
    <property type="entry name" value="INDOLEPYRUVATE OXIDOREDUCTASE SUBUNIT IORB"/>
    <property type="match status" value="1"/>
</dbReference>
<evidence type="ECO:0000313" key="3">
    <source>
        <dbReference type="EMBL" id="GAH76197.1"/>
    </source>
</evidence>
<evidence type="ECO:0000256" key="1">
    <source>
        <dbReference type="ARBA" id="ARBA00023002"/>
    </source>
</evidence>
<dbReference type="InterPro" id="IPR052198">
    <property type="entry name" value="IorB_Oxidoreductase"/>
</dbReference>
<dbReference type="AlphaFoldDB" id="X1I3B6"/>
<name>X1I3B6_9ZZZZ</name>
<evidence type="ECO:0000259" key="2">
    <source>
        <dbReference type="Pfam" id="PF01558"/>
    </source>
</evidence>
<accession>X1I3B6</accession>
<reference evidence="3" key="1">
    <citation type="journal article" date="2014" name="Front. Microbiol.">
        <title>High frequency of phylogenetically diverse reductive dehalogenase-homologous genes in deep subseafloor sedimentary metagenomes.</title>
        <authorList>
            <person name="Kawai M."/>
            <person name="Futagami T."/>
            <person name="Toyoda A."/>
            <person name="Takaki Y."/>
            <person name="Nishi S."/>
            <person name="Hori S."/>
            <person name="Arai W."/>
            <person name="Tsubouchi T."/>
            <person name="Morono Y."/>
            <person name="Uchiyama I."/>
            <person name="Ito T."/>
            <person name="Fujiyama A."/>
            <person name="Inagaki F."/>
            <person name="Takami H."/>
        </authorList>
    </citation>
    <scope>NUCLEOTIDE SEQUENCE</scope>
    <source>
        <strain evidence="3">Expedition CK06-06</strain>
    </source>
</reference>
<dbReference type="InterPro" id="IPR019752">
    <property type="entry name" value="Pyrv/ketoisovalerate_OxRed_cat"/>
</dbReference>
<dbReference type="GO" id="GO:0016903">
    <property type="term" value="F:oxidoreductase activity, acting on the aldehyde or oxo group of donors"/>
    <property type="evidence" value="ECO:0007669"/>
    <property type="project" value="InterPro"/>
</dbReference>
<gene>
    <name evidence="3" type="ORF">S03H2_42495</name>
</gene>
<dbReference type="Gene3D" id="3.40.920.10">
    <property type="entry name" value="Pyruvate-ferredoxin oxidoreductase, PFOR, domain III"/>
    <property type="match status" value="1"/>
</dbReference>
<proteinExistence type="predicted"/>
<feature type="non-terminal residue" evidence="3">
    <location>
        <position position="1"/>
    </location>
</feature>
<feature type="domain" description="Pyruvate/ketoisovalerate oxidoreductase catalytic" evidence="2">
    <location>
        <begin position="5"/>
        <end position="112"/>
    </location>
</feature>
<dbReference type="InterPro" id="IPR002869">
    <property type="entry name" value="Pyrv_flavodox_OxRed_cen"/>
</dbReference>
<organism evidence="3">
    <name type="scientific">marine sediment metagenome</name>
    <dbReference type="NCBI Taxonomy" id="412755"/>
    <lineage>
        <taxon>unclassified sequences</taxon>
        <taxon>metagenomes</taxon>
        <taxon>ecological metagenomes</taxon>
    </lineage>
</organism>
<sequence length="120" mass="13439">SEGLKTLEFIKPGGTVILNRKRVYPIDLMAHPEKYPKDEEINKLFKEANAKIIWIDAGKIASEAGLPIAENIVLLGALSFISSFDKEFVIDILKKHIPRELDKNIAAFRAGYKIAEGMDK</sequence>
<protein>
    <recommendedName>
        <fullName evidence="2">Pyruvate/ketoisovalerate oxidoreductase catalytic domain-containing protein</fullName>
    </recommendedName>
</protein>
<dbReference type="EMBL" id="BARU01026458">
    <property type="protein sequence ID" value="GAH76197.1"/>
    <property type="molecule type" value="Genomic_DNA"/>
</dbReference>
<comment type="caution">
    <text evidence="3">The sequence shown here is derived from an EMBL/GenBank/DDBJ whole genome shotgun (WGS) entry which is preliminary data.</text>
</comment>
<dbReference type="PANTHER" id="PTHR43854:SF1">
    <property type="entry name" value="INDOLEPYRUVATE OXIDOREDUCTASE SUBUNIT IORB"/>
    <property type="match status" value="1"/>
</dbReference>
<keyword evidence="1" id="KW-0560">Oxidoreductase</keyword>